<dbReference type="Pfam" id="PF03929">
    <property type="entry name" value="PepSY_TM"/>
    <property type="match status" value="1"/>
</dbReference>
<organism evidence="2 3">
    <name type="scientific">Microbulbifer echini</name>
    <dbReference type="NCBI Taxonomy" id="1529067"/>
    <lineage>
        <taxon>Bacteria</taxon>
        <taxon>Pseudomonadati</taxon>
        <taxon>Pseudomonadota</taxon>
        <taxon>Gammaproteobacteria</taxon>
        <taxon>Cellvibrionales</taxon>
        <taxon>Microbulbiferaceae</taxon>
        <taxon>Microbulbifer</taxon>
    </lineage>
</organism>
<evidence type="ECO:0000256" key="1">
    <source>
        <dbReference type="SAM" id="Phobius"/>
    </source>
</evidence>
<sequence>MPFHLLIDFTAFVFAFYDPLFEALQLVVYGDTAMFTRPPTQKVRSPSDLATIAELERAVQAREPEFQLAEILFMNLDSTNPRIRIGGPIEGYIVRGAEYAYAVDNPFTAQVPYSSILPNHVNGYSGIVVSLFSFHFGSFGSKPVRWIYFSLGIMGALIFLSGNLLWIKFRRRKHRGGECIPAQVNASVPMTRLTVGVCLGTVLGFAMCILAAKWLPHWQVDIGFWQQAAYYAGFMVAIFWSFYRRPVIAAR</sequence>
<reference evidence="2 3" key="1">
    <citation type="submission" date="2024-08" db="EMBL/GenBank/DDBJ databases">
        <authorList>
            <person name="Ishaq N."/>
        </authorList>
    </citation>
    <scope>NUCLEOTIDE SEQUENCE [LARGE SCALE GENOMIC DNA]</scope>
    <source>
        <strain evidence="2 3">JCM 30400</strain>
    </source>
</reference>
<feature type="transmembrane region" description="Helical" evidence="1">
    <location>
        <begin position="146"/>
        <end position="166"/>
    </location>
</feature>
<keyword evidence="1" id="KW-1133">Transmembrane helix</keyword>
<proteinExistence type="predicted"/>
<accession>A0ABV4NK93</accession>
<keyword evidence="3" id="KW-1185">Reference proteome</keyword>
<keyword evidence="1" id="KW-0472">Membrane</keyword>
<dbReference type="RefSeq" id="WP_371842823.1">
    <property type="nucleotide sequence ID" value="NZ_JBGMEL010000003.1"/>
</dbReference>
<feature type="transmembrane region" description="Helical" evidence="1">
    <location>
        <begin position="193"/>
        <end position="212"/>
    </location>
</feature>
<evidence type="ECO:0000313" key="2">
    <source>
        <dbReference type="EMBL" id="MFA0789787.1"/>
    </source>
</evidence>
<name>A0ABV4NK93_9GAMM</name>
<gene>
    <name evidence="2" type="ORF">ACCI51_04460</name>
</gene>
<evidence type="ECO:0000313" key="3">
    <source>
        <dbReference type="Proteomes" id="UP001569414"/>
    </source>
</evidence>
<dbReference type="Proteomes" id="UP001569414">
    <property type="component" value="Unassembled WGS sequence"/>
</dbReference>
<feature type="transmembrane region" description="Helical" evidence="1">
    <location>
        <begin position="224"/>
        <end position="243"/>
    </location>
</feature>
<dbReference type="PANTHER" id="PTHR34219:SF9">
    <property type="entry name" value="IRON-REGULATED INNER MEMBRANE PROTEIN"/>
    <property type="match status" value="1"/>
</dbReference>
<comment type="caution">
    <text evidence="2">The sequence shown here is derived from an EMBL/GenBank/DDBJ whole genome shotgun (WGS) entry which is preliminary data.</text>
</comment>
<dbReference type="InterPro" id="IPR005625">
    <property type="entry name" value="PepSY-ass_TM"/>
</dbReference>
<dbReference type="PANTHER" id="PTHR34219">
    <property type="entry name" value="IRON-REGULATED INNER MEMBRANE PROTEIN-RELATED"/>
    <property type="match status" value="1"/>
</dbReference>
<keyword evidence="1" id="KW-0812">Transmembrane</keyword>
<protein>
    <submittedName>
        <fullName evidence="2">PepSY domain-containing protein</fullName>
    </submittedName>
</protein>
<dbReference type="EMBL" id="JBGMEL010000003">
    <property type="protein sequence ID" value="MFA0789787.1"/>
    <property type="molecule type" value="Genomic_DNA"/>
</dbReference>